<evidence type="ECO:0000256" key="6">
    <source>
        <dbReference type="ARBA" id="ARBA00023163"/>
    </source>
</evidence>
<evidence type="ECO:0000259" key="9">
    <source>
        <dbReference type="PROSITE" id="PS50090"/>
    </source>
</evidence>
<feature type="domain" description="HTH myb-type" evidence="10">
    <location>
        <begin position="269"/>
        <end position="314"/>
    </location>
</feature>
<proteinExistence type="predicted"/>
<keyword evidence="4" id="KW-0238">DNA-binding</keyword>
<dbReference type="Gene3D" id="1.10.10.60">
    <property type="entry name" value="Homeodomain-like"/>
    <property type="match status" value="5"/>
</dbReference>
<dbReference type="SMART" id="SM00717">
    <property type="entry name" value="SANT"/>
    <property type="match status" value="5"/>
</dbReference>
<evidence type="ECO:0000256" key="1">
    <source>
        <dbReference type="ARBA" id="ARBA00004123"/>
    </source>
</evidence>
<dbReference type="PROSITE" id="PS51294">
    <property type="entry name" value="HTH_MYB"/>
    <property type="match status" value="5"/>
</dbReference>
<feature type="domain" description="HTH myb-type" evidence="10">
    <location>
        <begin position="215"/>
        <end position="268"/>
    </location>
</feature>
<evidence type="ECO:0000256" key="4">
    <source>
        <dbReference type="ARBA" id="ARBA00023125"/>
    </source>
</evidence>
<name>A0AAD6PTK2_9ROSI</name>
<keyword evidence="7" id="KW-0539">Nucleus</keyword>
<dbReference type="InterPro" id="IPR015495">
    <property type="entry name" value="Myb_TF_plants"/>
</dbReference>
<comment type="caution">
    <text evidence="11">The sequence shown here is derived from an EMBL/GenBank/DDBJ whole genome shotgun (WGS) entry which is preliminary data.</text>
</comment>
<feature type="domain" description="Myb-like" evidence="9">
    <location>
        <begin position="507"/>
        <end position="561"/>
    </location>
</feature>
<organism evidence="11 12">
    <name type="scientific">Populus alba x Populus x berolinensis</name>
    <dbReference type="NCBI Taxonomy" id="444605"/>
    <lineage>
        <taxon>Eukaryota</taxon>
        <taxon>Viridiplantae</taxon>
        <taxon>Streptophyta</taxon>
        <taxon>Embryophyta</taxon>
        <taxon>Tracheophyta</taxon>
        <taxon>Spermatophyta</taxon>
        <taxon>Magnoliopsida</taxon>
        <taxon>eudicotyledons</taxon>
        <taxon>Gunneridae</taxon>
        <taxon>Pentapetalae</taxon>
        <taxon>rosids</taxon>
        <taxon>fabids</taxon>
        <taxon>Malpighiales</taxon>
        <taxon>Salicaceae</taxon>
        <taxon>Saliceae</taxon>
        <taxon>Populus</taxon>
    </lineage>
</organism>
<evidence type="ECO:0000256" key="2">
    <source>
        <dbReference type="ARBA" id="ARBA00022737"/>
    </source>
</evidence>
<feature type="domain" description="Myb-like" evidence="9">
    <location>
        <begin position="265"/>
        <end position="310"/>
    </location>
</feature>
<dbReference type="GO" id="GO:0003677">
    <property type="term" value="F:DNA binding"/>
    <property type="evidence" value="ECO:0007669"/>
    <property type="project" value="UniProtKB-KW"/>
</dbReference>
<dbReference type="FunFam" id="1.10.10.60:FF:000218">
    <property type="entry name" value="Myb transcription factor"/>
    <property type="match status" value="2"/>
</dbReference>
<evidence type="ECO:0000313" key="12">
    <source>
        <dbReference type="Proteomes" id="UP001164929"/>
    </source>
</evidence>
<sequence length="727" mass="82193">MFQDIIMELNQRWSLIAGRLSGRTANDVKNYWNSNQRKKVVSSTDAVRSKPEAKSITRDNITKPRPWKFRNLFWLGGKSTPLINVGSQHGNDLCKPCYSTVSPPSDINEVESLWWESSLDDKEINQTINSSCLGSAGSAAAAAYLESNESHLVENNEPGGIKTGDVFYEQAGQNCWSDISLDADLWNLINTELDQQQPEKDFNYVRGTMASLLGVRKGAWTEEEDILLRKCVEKYGEGRWHQVPSKTGLNRCRKSCRLRWLNYLKPDIKRGQFSVDEVDLIIRLHKWSLIAGRLPGRTANDVKNYWNTNLRKKVVSSSEDAQTKPEAKSITKDNIIKPRPRNLKNFCWLRAGKGTPYINVASHYGDDLCQPYSSTAFPPSDTDEVERMWWESLLDDKEINLTNSNSSCLGSGFAANQEPVKSLFVEDNAAGGIMIGDVSNKVGIDYVRGTMVSSFGVRKGAWTEEEDILLRKCVEKYGEGRWCQIPLKAGLNRCRKSCRMRWLNYLKPNVKRGQFSVGEVDLIIRLHKLLGNRQVKMWSLIAGRLPGRTANDVKNYWNTNLRKKVVSGTREARTEPEPEPEPKSITKDNIIKPRPRNFKNLCWLRAEKGTPFINVGSQYGDDLCKPYSTIALPPSDADEAERMWWESLLDDKEINLPNSNSCENSCRLGSGSATNQEPINSTLFVEDNPAGGIMIGDVLSDQGQNRWVDISFDADLWSLIDTEIDQQ</sequence>
<dbReference type="PANTHER" id="PTHR47999">
    <property type="entry name" value="TRANSCRIPTION FACTOR MYB8-RELATED-RELATED"/>
    <property type="match status" value="1"/>
</dbReference>
<dbReference type="PANTHER" id="PTHR47999:SF24">
    <property type="entry name" value="TRANSCRIPTION FACTOR MYB90"/>
    <property type="match status" value="1"/>
</dbReference>
<protein>
    <submittedName>
        <fullName evidence="11">Uncharacterized protein</fullName>
    </submittedName>
</protein>
<dbReference type="Proteomes" id="UP001164929">
    <property type="component" value="Chromosome 17"/>
</dbReference>
<evidence type="ECO:0000256" key="8">
    <source>
        <dbReference type="SAM" id="MobiDB-lite"/>
    </source>
</evidence>
<dbReference type="PROSITE" id="PS50090">
    <property type="entry name" value="MYB_LIKE"/>
    <property type="match status" value="4"/>
</dbReference>
<reference evidence="11" key="1">
    <citation type="journal article" date="2023" name="Mol. Ecol. Resour.">
        <title>Chromosome-level genome assembly of a triploid poplar Populus alba 'Berolinensis'.</title>
        <authorList>
            <person name="Chen S."/>
            <person name="Yu Y."/>
            <person name="Wang X."/>
            <person name="Wang S."/>
            <person name="Zhang T."/>
            <person name="Zhou Y."/>
            <person name="He R."/>
            <person name="Meng N."/>
            <person name="Wang Y."/>
            <person name="Liu W."/>
            <person name="Liu Z."/>
            <person name="Liu J."/>
            <person name="Guo Q."/>
            <person name="Huang H."/>
            <person name="Sederoff R.R."/>
            <person name="Wang G."/>
            <person name="Qu G."/>
            <person name="Chen S."/>
        </authorList>
    </citation>
    <scope>NUCLEOTIDE SEQUENCE</scope>
    <source>
        <strain evidence="11">SC-2020</strain>
    </source>
</reference>
<dbReference type="InterPro" id="IPR001005">
    <property type="entry name" value="SANT/Myb"/>
</dbReference>
<feature type="compositionally biased region" description="Basic and acidic residues" evidence="8">
    <location>
        <begin position="570"/>
        <end position="590"/>
    </location>
</feature>
<dbReference type="EMBL" id="JAQIZT010000017">
    <property type="protein sequence ID" value="KAJ6960595.1"/>
    <property type="molecule type" value="Genomic_DNA"/>
</dbReference>
<dbReference type="InterPro" id="IPR009057">
    <property type="entry name" value="Homeodomain-like_sf"/>
</dbReference>
<keyword evidence="12" id="KW-1185">Reference proteome</keyword>
<keyword evidence="5" id="KW-0010">Activator</keyword>
<feature type="domain" description="HTH myb-type" evidence="10">
    <location>
        <begin position="511"/>
        <end position="565"/>
    </location>
</feature>
<dbReference type="CDD" id="cd00167">
    <property type="entry name" value="SANT"/>
    <property type="match status" value="4"/>
</dbReference>
<accession>A0AAD6PTK2</accession>
<keyword evidence="2" id="KW-0677">Repeat</keyword>
<comment type="subcellular location">
    <subcellularLocation>
        <location evidence="1">Nucleus</location>
    </subcellularLocation>
</comment>
<evidence type="ECO:0000313" key="11">
    <source>
        <dbReference type="EMBL" id="KAJ6960595.1"/>
    </source>
</evidence>
<evidence type="ECO:0000256" key="7">
    <source>
        <dbReference type="ARBA" id="ARBA00023242"/>
    </source>
</evidence>
<dbReference type="SUPFAM" id="SSF46689">
    <property type="entry name" value="Homeodomain-like"/>
    <property type="match status" value="3"/>
</dbReference>
<feature type="domain" description="HTH myb-type" evidence="10">
    <location>
        <begin position="11"/>
        <end position="40"/>
    </location>
</feature>
<keyword evidence="6" id="KW-0804">Transcription</keyword>
<feature type="domain" description="Myb-like" evidence="9">
    <location>
        <begin position="454"/>
        <end position="506"/>
    </location>
</feature>
<dbReference type="InterPro" id="IPR017930">
    <property type="entry name" value="Myb_dom"/>
</dbReference>
<evidence type="ECO:0000256" key="5">
    <source>
        <dbReference type="ARBA" id="ARBA00023159"/>
    </source>
</evidence>
<dbReference type="AlphaFoldDB" id="A0AAD6PTK2"/>
<evidence type="ECO:0000259" key="10">
    <source>
        <dbReference type="PROSITE" id="PS51294"/>
    </source>
</evidence>
<feature type="domain" description="Myb-like" evidence="9">
    <location>
        <begin position="216"/>
        <end position="264"/>
    </location>
</feature>
<dbReference type="Pfam" id="PF00249">
    <property type="entry name" value="Myb_DNA-binding"/>
    <property type="match status" value="5"/>
</dbReference>
<keyword evidence="3" id="KW-0805">Transcription regulation</keyword>
<gene>
    <name evidence="11" type="ORF">NC653_038578</name>
</gene>
<evidence type="ECO:0000256" key="3">
    <source>
        <dbReference type="ARBA" id="ARBA00023015"/>
    </source>
</evidence>
<feature type="region of interest" description="Disordered" evidence="8">
    <location>
        <begin position="567"/>
        <end position="590"/>
    </location>
</feature>
<feature type="domain" description="HTH myb-type" evidence="10">
    <location>
        <begin position="454"/>
        <end position="510"/>
    </location>
</feature>
<dbReference type="GO" id="GO:0080090">
    <property type="term" value="P:regulation of primary metabolic process"/>
    <property type="evidence" value="ECO:0007669"/>
    <property type="project" value="UniProtKB-ARBA"/>
</dbReference>
<dbReference type="GO" id="GO:0005634">
    <property type="term" value="C:nucleus"/>
    <property type="evidence" value="ECO:0007669"/>
    <property type="project" value="UniProtKB-SubCell"/>
</dbReference>